<protein>
    <recommendedName>
        <fullName evidence="1 2">Argininosuccinate lyase</fullName>
        <shortName evidence="1">ASAL</shortName>
        <ecNumber evidence="1 2">4.3.2.1</ecNumber>
    </recommendedName>
    <alternativeName>
        <fullName evidence="1">Arginosuccinase</fullName>
    </alternativeName>
</protein>
<feature type="region of interest" description="Disordered" evidence="3">
    <location>
        <begin position="427"/>
        <end position="455"/>
    </location>
</feature>
<organism evidence="6 7">
    <name type="scientific">Nitrosotalea devaniterrae</name>
    <dbReference type="NCBI Taxonomy" id="1078905"/>
    <lineage>
        <taxon>Archaea</taxon>
        <taxon>Nitrososphaerota</taxon>
        <taxon>Nitrososphaeria</taxon>
        <taxon>Nitrosotaleales</taxon>
        <taxon>Nitrosotaleaceae</taxon>
        <taxon>Nitrosotalea</taxon>
    </lineage>
</organism>
<dbReference type="Gene3D" id="1.20.200.10">
    <property type="entry name" value="Fumarase/aspartase (Central domain)"/>
    <property type="match status" value="1"/>
</dbReference>
<comment type="catalytic activity">
    <reaction evidence="1">
        <text>2-(N(omega)-L-arginino)succinate = fumarate + L-arginine</text>
        <dbReference type="Rhea" id="RHEA:24020"/>
        <dbReference type="ChEBI" id="CHEBI:29806"/>
        <dbReference type="ChEBI" id="CHEBI:32682"/>
        <dbReference type="ChEBI" id="CHEBI:57472"/>
        <dbReference type="EC" id="4.3.2.1"/>
    </reaction>
</comment>
<dbReference type="PRINTS" id="PR00149">
    <property type="entry name" value="FUMRATELYASE"/>
</dbReference>
<dbReference type="GO" id="GO:0005829">
    <property type="term" value="C:cytosol"/>
    <property type="evidence" value="ECO:0007669"/>
    <property type="project" value="TreeGrafter"/>
</dbReference>
<keyword evidence="1" id="KW-0963">Cytoplasm</keyword>
<feature type="compositionally biased region" description="Basic and acidic residues" evidence="3">
    <location>
        <begin position="431"/>
        <end position="451"/>
    </location>
</feature>
<dbReference type="InterPro" id="IPR022761">
    <property type="entry name" value="Fumarate_lyase_N"/>
</dbReference>
<dbReference type="AlphaFoldDB" id="A0A128A5H2"/>
<feature type="domain" description="Argininosuccinate lyase C-terminal" evidence="5">
    <location>
        <begin position="359"/>
        <end position="423"/>
    </location>
</feature>
<dbReference type="SUPFAM" id="SSF48557">
    <property type="entry name" value="L-aspartase-like"/>
    <property type="match status" value="1"/>
</dbReference>
<keyword evidence="1" id="KW-0028">Amino-acid biosynthesis</keyword>
<dbReference type="Gene3D" id="1.10.275.10">
    <property type="entry name" value="Fumarase/aspartase (N-terminal domain)"/>
    <property type="match status" value="1"/>
</dbReference>
<name>A0A128A5H2_9ARCH</name>
<evidence type="ECO:0000256" key="1">
    <source>
        <dbReference type="HAMAP-Rule" id="MF_00006"/>
    </source>
</evidence>
<dbReference type="GO" id="GO:0042450">
    <property type="term" value="P:L-arginine biosynthetic process via ornithine"/>
    <property type="evidence" value="ECO:0007669"/>
    <property type="project" value="UniProtKB-UniRule"/>
</dbReference>
<dbReference type="Gene3D" id="1.10.40.30">
    <property type="entry name" value="Fumarase/aspartase (C-terminal domain)"/>
    <property type="match status" value="1"/>
</dbReference>
<accession>A0A128A5H2</accession>
<evidence type="ECO:0000256" key="3">
    <source>
        <dbReference type="SAM" id="MobiDB-lite"/>
    </source>
</evidence>
<evidence type="ECO:0000259" key="5">
    <source>
        <dbReference type="Pfam" id="PF14698"/>
    </source>
</evidence>
<dbReference type="PANTHER" id="PTHR43814:SF1">
    <property type="entry name" value="ARGININOSUCCINATE LYASE"/>
    <property type="match status" value="1"/>
</dbReference>
<comment type="subcellular location">
    <subcellularLocation>
        <location evidence="1">Cytoplasm</location>
    </subcellularLocation>
</comment>
<dbReference type="Pfam" id="PF00206">
    <property type="entry name" value="Lyase_1"/>
    <property type="match status" value="1"/>
</dbReference>
<dbReference type="EC" id="4.3.2.1" evidence="1 2"/>
<dbReference type="HAMAP" id="MF_00006">
    <property type="entry name" value="Arg_succ_lyase"/>
    <property type="match status" value="1"/>
</dbReference>
<sequence length="489" mass="54726">MYRSRLEGKLDENTLEFLSSISDDFQIALYDILGSQAHTLMLLENKIITKSDAEKILGALEKLKKENFSEKSEAEDIHELIESLVIKKAGKEAGGKMHTARSRNDQVTLDIRMKIRDDINIVCFCLNEVISTLIQLAEKYQNAIMPLYTHLQQAQVGLFSHFLLAYSDALFRDLDRFYVSYGRVNESPLGAGPVGGTSIPINRQSTAKLLGFKGLVENSIDATSSRDFVAEYVGNSSILMTNLSRIAEDFIIWSTSEFSFLELSDKFTSTSSVMPQKKNPDILELIRGKTAQVIGYQMAILSNLKGLPSGYNRDLQQIKVSIWPTSKIVISSLLVINSLLKTMTVNEKKMRQAIDGGFSISLDIAEHLVRKGIPFRVSHKIVGHLVQIAANSKKSLTDLSISEVKETIPSNEISAKDLYKIIQSTTPESSLDTRRSQGSSGKHEQQRMITDRKRKIQAYTIGTRKRTNEVREAIESLENDLNALIKNKA</sequence>
<dbReference type="InterPro" id="IPR000362">
    <property type="entry name" value="Fumarate_lyase_fam"/>
</dbReference>
<dbReference type="PANTHER" id="PTHR43814">
    <property type="entry name" value="ARGININOSUCCINATE LYASE"/>
    <property type="match status" value="1"/>
</dbReference>
<keyword evidence="1 6" id="KW-0456">Lyase</keyword>
<evidence type="ECO:0000259" key="4">
    <source>
        <dbReference type="Pfam" id="PF00206"/>
    </source>
</evidence>
<evidence type="ECO:0000256" key="2">
    <source>
        <dbReference type="NCBIfam" id="TIGR00838"/>
    </source>
</evidence>
<keyword evidence="7" id="KW-1185">Reference proteome</keyword>
<dbReference type="GO" id="GO:0004056">
    <property type="term" value="F:argininosuccinate lyase activity"/>
    <property type="evidence" value="ECO:0007669"/>
    <property type="project" value="UniProtKB-UniRule"/>
</dbReference>
<reference evidence="7" key="1">
    <citation type="submission" date="2015-10" db="EMBL/GenBank/DDBJ databases">
        <authorList>
            <person name="Lehtovirta-Morley L.E."/>
            <person name="Vieille C."/>
        </authorList>
    </citation>
    <scope>NUCLEOTIDE SEQUENCE [LARGE SCALE GENOMIC DNA]</scope>
</reference>
<dbReference type="Proteomes" id="UP000196239">
    <property type="component" value="Chromosome 1"/>
</dbReference>
<comment type="pathway">
    <text evidence="1">Amino-acid biosynthesis; L-arginine biosynthesis; L-arginine from L-ornithine and carbamoyl phosphate: step 3/3.</text>
</comment>
<dbReference type="CDD" id="cd01359">
    <property type="entry name" value="Argininosuccinate_lyase"/>
    <property type="match status" value="1"/>
</dbReference>
<dbReference type="InterPro" id="IPR024083">
    <property type="entry name" value="Fumarase/histidase_N"/>
</dbReference>
<dbReference type="EMBL" id="LN890280">
    <property type="protein sequence ID" value="CUR52604.1"/>
    <property type="molecule type" value="Genomic_DNA"/>
</dbReference>
<dbReference type="InterPro" id="IPR009049">
    <property type="entry name" value="Argininosuccinate_lyase"/>
</dbReference>
<evidence type="ECO:0000313" key="6">
    <source>
        <dbReference type="EMBL" id="CUR52604.1"/>
    </source>
</evidence>
<proteinExistence type="inferred from homology"/>
<evidence type="ECO:0000313" key="7">
    <source>
        <dbReference type="Proteomes" id="UP000196239"/>
    </source>
</evidence>
<dbReference type="InterPro" id="IPR008948">
    <property type="entry name" value="L-Aspartase-like"/>
</dbReference>
<dbReference type="UniPathway" id="UPA00068">
    <property type="reaction ID" value="UER00114"/>
</dbReference>
<dbReference type="InterPro" id="IPR029419">
    <property type="entry name" value="Arg_succ_lyase_C"/>
</dbReference>
<keyword evidence="1" id="KW-0055">Arginine biosynthesis</keyword>
<dbReference type="NCBIfam" id="TIGR00838">
    <property type="entry name" value="argH"/>
    <property type="match status" value="1"/>
</dbReference>
<dbReference type="FunFam" id="1.20.200.10:FF:000015">
    <property type="entry name" value="argininosuccinate lyase isoform X2"/>
    <property type="match status" value="1"/>
</dbReference>
<feature type="domain" description="Fumarate lyase N-terminal" evidence="4">
    <location>
        <begin position="5"/>
        <end position="295"/>
    </location>
</feature>
<gene>
    <name evidence="1 6" type="primary">argH</name>
    <name evidence="6" type="ORF">NDEV_1842</name>
</gene>
<dbReference type="Pfam" id="PF14698">
    <property type="entry name" value="ASL_C2"/>
    <property type="match status" value="1"/>
</dbReference>
<comment type="similarity">
    <text evidence="1">Belongs to the lyase 1 family. Argininosuccinate lyase subfamily.</text>
</comment>
<dbReference type="PRINTS" id="PR00145">
    <property type="entry name" value="ARGSUCLYASE"/>
</dbReference>
<dbReference type="KEGG" id="ndv:NDEV_1842"/>